<protein>
    <submittedName>
        <fullName evidence="1">Uncharacterized protein</fullName>
    </submittedName>
</protein>
<organism evidence="1 2">
    <name type="scientific">Neorhizobium huautlense</name>
    <dbReference type="NCBI Taxonomy" id="67774"/>
    <lineage>
        <taxon>Bacteria</taxon>
        <taxon>Pseudomonadati</taxon>
        <taxon>Pseudomonadota</taxon>
        <taxon>Alphaproteobacteria</taxon>
        <taxon>Hyphomicrobiales</taxon>
        <taxon>Rhizobiaceae</taxon>
        <taxon>Rhizobium/Agrobacterium group</taxon>
        <taxon>Neorhizobium</taxon>
    </lineage>
</organism>
<reference evidence="1 2" key="1">
    <citation type="submission" date="2023-07" db="EMBL/GenBank/DDBJ databases">
        <title>Sorghum-associated microbial communities from plants grown in Nebraska, USA.</title>
        <authorList>
            <person name="Schachtman D."/>
        </authorList>
    </citation>
    <scope>NUCLEOTIDE SEQUENCE [LARGE SCALE GENOMIC DNA]</scope>
    <source>
        <strain evidence="1 2">DS1307</strain>
    </source>
</reference>
<proteinExistence type="predicted"/>
<dbReference type="RefSeq" id="WP_306837164.1">
    <property type="nucleotide sequence ID" value="NZ_JAUSRF010000012.1"/>
</dbReference>
<sequence length="119" mass="13820">MPVDLTYKVRNPVMRLLAQHDGEYWSGEQDPLFRYYAAEISELARTGLVWHRTDSGLGALEGLELTRAGRRAANLPERETVWTWIARDARVRQLYARLRLFARRLPPWARKLSEKAGRG</sequence>
<name>A0ABT9PWL8_9HYPH</name>
<evidence type="ECO:0000313" key="1">
    <source>
        <dbReference type="EMBL" id="MDP9838873.1"/>
    </source>
</evidence>
<comment type="caution">
    <text evidence="1">The sequence shown here is derived from an EMBL/GenBank/DDBJ whole genome shotgun (WGS) entry which is preliminary data.</text>
</comment>
<gene>
    <name evidence="1" type="ORF">J2T09_003645</name>
</gene>
<keyword evidence="2" id="KW-1185">Reference proteome</keyword>
<accession>A0ABT9PWL8</accession>
<evidence type="ECO:0000313" key="2">
    <source>
        <dbReference type="Proteomes" id="UP001241472"/>
    </source>
</evidence>
<dbReference type="Proteomes" id="UP001241472">
    <property type="component" value="Unassembled WGS sequence"/>
</dbReference>
<dbReference type="EMBL" id="JAUSRF010000012">
    <property type="protein sequence ID" value="MDP9838873.1"/>
    <property type="molecule type" value="Genomic_DNA"/>
</dbReference>